<dbReference type="PANTHER" id="PTHR45768">
    <property type="entry name" value="E3 UBIQUITIN-PROTEIN LIGASE RNF13-LIKE"/>
    <property type="match status" value="1"/>
</dbReference>
<dbReference type="Pfam" id="PF13639">
    <property type="entry name" value="zf-RING_2"/>
    <property type="match status" value="1"/>
</dbReference>
<keyword evidence="9" id="KW-1133">Transmembrane helix</keyword>
<feature type="domain" description="RING-type" evidence="13">
    <location>
        <begin position="28"/>
        <end position="73"/>
    </location>
</feature>
<comment type="pathway">
    <text evidence="2">Protein modification; protein ubiquitination.</text>
</comment>
<keyword evidence="3" id="KW-0808">Transferase</keyword>
<dbReference type="GO" id="GO:0016020">
    <property type="term" value="C:membrane"/>
    <property type="evidence" value="ECO:0007669"/>
    <property type="project" value="UniProtKB-SubCell"/>
</dbReference>
<dbReference type="GO" id="GO:0016740">
    <property type="term" value="F:transferase activity"/>
    <property type="evidence" value="ECO:0007669"/>
    <property type="project" value="UniProtKB-KW"/>
</dbReference>
<keyword evidence="4" id="KW-0812">Transmembrane</keyword>
<keyword evidence="5" id="KW-0479">Metal-binding</keyword>
<dbReference type="SUPFAM" id="SSF57850">
    <property type="entry name" value="RING/U-box"/>
    <property type="match status" value="1"/>
</dbReference>
<organism evidence="14 15">
    <name type="scientific">Sphaerosporella brunnea</name>
    <dbReference type="NCBI Taxonomy" id="1250544"/>
    <lineage>
        <taxon>Eukaryota</taxon>
        <taxon>Fungi</taxon>
        <taxon>Dikarya</taxon>
        <taxon>Ascomycota</taxon>
        <taxon>Pezizomycotina</taxon>
        <taxon>Pezizomycetes</taxon>
        <taxon>Pezizales</taxon>
        <taxon>Pyronemataceae</taxon>
        <taxon>Sphaerosporella</taxon>
    </lineage>
</organism>
<proteinExistence type="predicted"/>
<dbReference type="SMART" id="SM00184">
    <property type="entry name" value="RING"/>
    <property type="match status" value="1"/>
</dbReference>
<evidence type="ECO:0000313" key="15">
    <source>
        <dbReference type="Proteomes" id="UP000326924"/>
    </source>
</evidence>
<dbReference type="Gene3D" id="3.30.40.10">
    <property type="entry name" value="Zinc/RING finger domain, C3HC4 (zinc finger)"/>
    <property type="match status" value="1"/>
</dbReference>
<gene>
    <name evidence="14" type="ORF">FN846DRAFT_892677</name>
</gene>
<sequence>MPPPTPRRRAPLRSCRLPAGTPAPPADCVICLAPLKVVERTVLTPCSHALFHHTCIRTWLGGNEGDPRCPMCRRRVLELVAANGEVDVVVPVEHRCDVEGCDEIHAECQECKGRHHDKDAHIWRDPRDEEDSDWVLAAGRGKPHRPTGRRMTRSLSKREGSRLVELGGESSQREEESCDGEDSEEGERRTDPDWGVRRRVRRKLC</sequence>
<dbReference type="InParanoid" id="A0A5J5EPJ7"/>
<dbReference type="AlphaFoldDB" id="A0A5J5EPJ7"/>
<keyword evidence="6 11" id="KW-0863">Zinc-finger</keyword>
<evidence type="ECO:0000256" key="6">
    <source>
        <dbReference type="ARBA" id="ARBA00022771"/>
    </source>
</evidence>
<comment type="caution">
    <text evidence="14">The sequence shown here is derived from an EMBL/GenBank/DDBJ whole genome shotgun (WGS) entry which is preliminary data.</text>
</comment>
<dbReference type="InterPro" id="IPR001841">
    <property type="entry name" value="Znf_RING"/>
</dbReference>
<evidence type="ECO:0000256" key="7">
    <source>
        <dbReference type="ARBA" id="ARBA00022786"/>
    </source>
</evidence>
<evidence type="ECO:0000256" key="5">
    <source>
        <dbReference type="ARBA" id="ARBA00022723"/>
    </source>
</evidence>
<keyword evidence="7" id="KW-0833">Ubl conjugation pathway</keyword>
<dbReference type="PROSITE" id="PS50089">
    <property type="entry name" value="ZF_RING_2"/>
    <property type="match status" value="1"/>
</dbReference>
<accession>A0A5J5EPJ7</accession>
<dbReference type="OrthoDB" id="8062037at2759"/>
<keyword evidence="10" id="KW-0472">Membrane</keyword>
<reference evidence="14 15" key="1">
    <citation type="submission" date="2019-09" db="EMBL/GenBank/DDBJ databases">
        <title>Draft genome of the ectomycorrhizal ascomycete Sphaerosporella brunnea.</title>
        <authorList>
            <consortium name="DOE Joint Genome Institute"/>
            <person name="Benucci G.M."/>
            <person name="Marozzi G."/>
            <person name="Antonielli L."/>
            <person name="Sanchez S."/>
            <person name="Marco P."/>
            <person name="Wang X."/>
            <person name="Falini L.B."/>
            <person name="Barry K."/>
            <person name="Haridas S."/>
            <person name="Lipzen A."/>
            <person name="Labutti K."/>
            <person name="Grigoriev I.V."/>
            <person name="Murat C."/>
            <person name="Martin F."/>
            <person name="Albertini E."/>
            <person name="Donnini D."/>
            <person name="Bonito G."/>
        </authorList>
    </citation>
    <scope>NUCLEOTIDE SEQUENCE [LARGE SCALE GENOMIC DNA]</scope>
    <source>
        <strain evidence="14 15">Sb_GMNB300</strain>
    </source>
</reference>
<name>A0A5J5EPJ7_9PEZI</name>
<dbReference type="EMBL" id="VXIS01000177">
    <property type="protein sequence ID" value="KAA8898851.1"/>
    <property type="molecule type" value="Genomic_DNA"/>
</dbReference>
<evidence type="ECO:0000256" key="4">
    <source>
        <dbReference type="ARBA" id="ARBA00022692"/>
    </source>
</evidence>
<keyword evidence="15" id="KW-1185">Reference proteome</keyword>
<dbReference type="PANTHER" id="PTHR45768:SF18">
    <property type="entry name" value="RING-H2 FINGER PROTEIN ATL47-RELATED"/>
    <property type="match status" value="1"/>
</dbReference>
<evidence type="ECO:0000313" key="14">
    <source>
        <dbReference type="EMBL" id="KAA8898851.1"/>
    </source>
</evidence>
<evidence type="ECO:0000256" key="9">
    <source>
        <dbReference type="ARBA" id="ARBA00022989"/>
    </source>
</evidence>
<protein>
    <recommendedName>
        <fullName evidence="13">RING-type domain-containing protein</fullName>
    </recommendedName>
</protein>
<feature type="compositionally biased region" description="Acidic residues" evidence="12">
    <location>
        <begin position="176"/>
        <end position="185"/>
    </location>
</feature>
<dbReference type="GO" id="GO:0008270">
    <property type="term" value="F:zinc ion binding"/>
    <property type="evidence" value="ECO:0007669"/>
    <property type="project" value="UniProtKB-KW"/>
</dbReference>
<dbReference type="Proteomes" id="UP000326924">
    <property type="component" value="Unassembled WGS sequence"/>
</dbReference>
<evidence type="ECO:0000256" key="11">
    <source>
        <dbReference type="PROSITE-ProRule" id="PRU00175"/>
    </source>
</evidence>
<dbReference type="InterPro" id="IPR013083">
    <property type="entry name" value="Znf_RING/FYVE/PHD"/>
</dbReference>
<feature type="region of interest" description="Disordered" evidence="12">
    <location>
        <begin position="138"/>
        <end position="193"/>
    </location>
</feature>
<evidence type="ECO:0000256" key="1">
    <source>
        <dbReference type="ARBA" id="ARBA00004167"/>
    </source>
</evidence>
<evidence type="ECO:0000256" key="2">
    <source>
        <dbReference type="ARBA" id="ARBA00004906"/>
    </source>
</evidence>
<dbReference type="CDD" id="cd16448">
    <property type="entry name" value="RING-H2"/>
    <property type="match status" value="1"/>
</dbReference>
<evidence type="ECO:0000256" key="12">
    <source>
        <dbReference type="SAM" id="MobiDB-lite"/>
    </source>
</evidence>
<feature type="compositionally biased region" description="Basic residues" evidence="12">
    <location>
        <begin position="141"/>
        <end position="152"/>
    </location>
</feature>
<evidence type="ECO:0000256" key="8">
    <source>
        <dbReference type="ARBA" id="ARBA00022833"/>
    </source>
</evidence>
<comment type="subcellular location">
    <subcellularLocation>
        <location evidence="1">Membrane</location>
        <topology evidence="1">Single-pass membrane protein</topology>
    </subcellularLocation>
</comment>
<keyword evidence="8" id="KW-0862">Zinc</keyword>
<evidence type="ECO:0000256" key="10">
    <source>
        <dbReference type="ARBA" id="ARBA00023136"/>
    </source>
</evidence>
<evidence type="ECO:0000259" key="13">
    <source>
        <dbReference type="PROSITE" id="PS50089"/>
    </source>
</evidence>
<evidence type="ECO:0000256" key="3">
    <source>
        <dbReference type="ARBA" id="ARBA00022679"/>
    </source>
</evidence>